<dbReference type="AlphaFoldDB" id="A0A9P3LXF4"/>
<evidence type="ECO:0000256" key="6">
    <source>
        <dbReference type="ARBA" id="ARBA00022741"/>
    </source>
</evidence>
<dbReference type="Gene3D" id="1.10.730.20">
    <property type="match status" value="1"/>
</dbReference>
<evidence type="ECO:0000259" key="16">
    <source>
        <dbReference type="Pfam" id="PF00133"/>
    </source>
</evidence>
<dbReference type="SUPFAM" id="SSF47323">
    <property type="entry name" value="Anticodon-binding domain of a subclass of class I aminoacyl-tRNA synthetases"/>
    <property type="match status" value="1"/>
</dbReference>
<keyword evidence="19" id="KW-1185">Reference proteome</keyword>
<keyword evidence="7 13" id="KW-0067">ATP-binding</keyword>
<evidence type="ECO:0000313" key="18">
    <source>
        <dbReference type="EMBL" id="GJJ74062.1"/>
    </source>
</evidence>
<dbReference type="PROSITE" id="PS00178">
    <property type="entry name" value="AA_TRNA_LIGASE_I"/>
    <property type="match status" value="1"/>
</dbReference>
<dbReference type="GO" id="GO:0002161">
    <property type="term" value="F:aminoacyl-tRNA deacylase activity"/>
    <property type="evidence" value="ECO:0007669"/>
    <property type="project" value="InterPro"/>
</dbReference>
<dbReference type="InterPro" id="IPR001412">
    <property type="entry name" value="aa-tRNA-synth_I_CS"/>
</dbReference>
<evidence type="ECO:0000256" key="10">
    <source>
        <dbReference type="ARBA" id="ARBA00032665"/>
    </source>
</evidence>
<organism evidence="18 19">
    <name type="scientific">Entomortierella parvispora</name>
    <dbReference type="NCBI Taxonomy" id="205924"/>
    <lineage>
        <taxon>Eukaryota</taxon>
        <taxon>Fungi</taxon>
        <taxon>Fungi incertae sedis</taxon>
        <taxon>Mucoromycota</taxon>
        <taxon>Mortierellomycotina</taxon>
        <taxon>Mortierellomycetes</taxon>
        <taxon>Mortierellales</taxon>
        <taxon>Mortierellaceae</taxon>
        <taxon>Entomortierella</taxon>
    </lineage>
</organism>
<dbReference type="InterPro" id="IPR014729">
    <property type="entry name" value="Rossmann-like_a/b/a_fold"/>
</dbReference>
<dbReference type="FunFam" id="3.40.50.620:FF:000111">
    <property type="entry name" value="Mitochondrial isoleucyl-tRNA synthetase"/>
    <property type="match status" value="1"/>
</dbReference>
<feature type="domain" description="Methionyl/Valyl/Leucyl/Isoleucyl-tRNA synthetase anticodon-binding" evidence="17">
    <location>
        <begin position="741"/>
        <end position="898"/>
    </location>
</feature>
<dbReference type="PRINTS" id="PR00984">
    <property type="entry name" value="TRNASYNTHILE"/>
</dbReference>
<evidence type="ECO:0000256" key="7">
    <source>
        <dbReference type="ARBA" id="ARBA00022840"/>
    </source>
</evidence>
<dbReference type="EC" id="6.1.1.5" evidence="4"/>
<name>A0A9P3LXF4_9FUNG</name>
<sequence>MLRSMATTTTETGAADAAKATAGKATKKDKPDQKFTATLLLPKTAFPLRSEPKAQESFRQRCTSDLYPWQRENNPGELFVLHDGPPYANGNLHLGHALNKLIKDFINRHRVMRGYKVDYRPGWDCHGLPIELKALAELKVKDRSSLSPTQVRAVAQATARAAVAGQRKEFLSYGVMGEFDNGYLTMDKDFETRQLRVFYEMMNKGLIYRANKPVYWSPSSQTALAESELEYKDDHKSRSAWVAFELDQPSKALSDILPKSASLQAVVWTTTPWTLPANRCVAVHPKLSYTLFRSSTSQDKNTVYLAATDRMDEMKTRFTPTASTTSEDITSELKLETIGEIMGEDLIGASYKHPLTSERLPFIAADYVSADSGSGLVHTAPGHGMDDYKACLPHGIEAFCPVNNLGKFTAEAGEGLEGLQVQTEGTARILEILQSKGSLIQEQSYVHKYPYDWRTKKPVILRATSQWFANVGSIKDDALKAIENVKMVPESARRRLESFIHSRSEWCISRQRSWGVPIPVMYDAETDEPLLTERSVQHIIDTVKEHGTDAWWSMTTEELLAPEYRNNGRTYRRGYDTMDVWFDSGTSWTMIEEKMSRPHLPFVADVYCEGSDQHRGWFQSSLLTSVALTGKAPFGTLVTHGFLLDSKGIKQSKSIGNTVDPAVVIHGGKNLQKDPAYGTDVLRLWAASSEYTKDIAIGKTILSQVTESIRKFRNTARFMLGNLNGFKEADQVAYKDLSRLDKFMLSEVYQFSKNVNAGYDEFMFNKVFTQLQYLTSTTLSSFYLDVVKDTLYSDAADSLQRRSIQTVLFHTLNAFTRSVSPLAPHLGEEVYEHYRDCFTSPQPSVFRSGWLDAPASWNDESLREEFSILKQLRSEANQLMEQARTAKTIRSSLEATLEIEFEPSKSSDESLSKSSQLESLVQSYADDLKKLFITSDVTIVPSNSNSNNGEQLQGDGQIYTRDILIPRVGACRMKLRKAQLHKCPRCWTFTSPEADTLCGRCEPVVASVAV</sequence>
<evidence type="ECO:0000256" key="11">
    <source>
        <dbReference type="ARBA" id="ARBA00048359"/>
    </source>
</evidence>
<dbReference type="InterPro" id="IPR013155">
    <property type="entry name" value="M/V/L/I-tRNA-synth_anticd-bd"/>
</dbReference>
<dbReference type="GO" id="GO:0000049">
    <property type="term" value="F:tRNA binding"/>
    <property type="evidence" value="ECO:0007669"/>
    <property type="project" value="InterPro"/>
</dbReference>
<evidence type="ECO:0000256" key="5">
    <source>
        <dbReference type="ARBA" id="ARBA00022598"/>
    </source>
</evidence>
<evidence type="ECO:0000256" key="8">
    <source>
        <dbReference type="ARBA" id="ARBA00022917"/>
    </source>
</evidence>
<dbReference type="InterPro" id="IPR023585">
    <property type="entry name" value="Ile-tRNA-ligase_type1"/>
</dbReference>
<feature type="coiled-coil region" evidence="14">
    <location>
        <begin position="862"/>
        <end position="889"/>
    </location>
</feature>
<evidence type="ECO:0000259" key="17">
    <source>
        <dbReference type="Pfam" id="PF08264"/>
    </source>
</evidence>
<evidence type="ECO:0000256" key="1">
    <source>
        <dbReference type="ARBA" id="ARBA00004173"/>
    </source>
</evidence>
<keyword evidence="14" id="KW-0175">Coiled coil</keyword>
<dbReference type="GO" id="GO:0005524">
    <property type="term" value="F:ATP binding"/>
    <property type="evidence" value="ECO:0007669"/>
    <property type="project" value="UniProtKB-KW"/>
</dbReference>
<dbReference type="HAMAP" id="MF_02002">
    <property type="entry name" value="Ile_tRNA_synth_type1"/>
    <property type="match status" value="1"/>
</dbReference>
<keyword evidence="8 13" id="KW-0648">Protein biosynthesis</keyword>
<evidence type="ECO:0000256" key="3">
    <source>
        <dbReference type="ARBA" id="ARBA00005594"/>
    </source>
</evidence>
<evidence type="ECO:0000256" key="4">
    <source>
        <dbReference type="ARBA" id="ARBA00013165"/>
    </source>
</evidence>
<dbReference type="InterPro" id="IPR009080">
    <property type="entry name" value="tRNAsynth_Ia_anticodon-bd"/>
</dbReference>
<dbReference type="Gene3D" id="1.10.10.830">
    <property type="entry name" value="Ile-tRNA synthetase CP2 domain-like"/>
    <property type="match status" value="1"/>
</dbReference>
<evidence type="ECO:0000256" key="2">
    <source>
        <dbReference type="ARBA" id="ARBA00004496"/>
    </source>
</evidence>
<reference evidence="18" key="1">
    <citation type="submission" date="2021-11" db="EMBL/GenBank/DDBJ databases">
        <authorList>
            <person name="Herlambang A."/>
            <person name="Guo Y."/>
            <person name="Takashima Y."/>
            <person name="Nishizawa T."/>
        </authorList>
    </citation>
    <scope>NUCLEOTIDE SEQUENCE</scope>
    <source>
        <strain evidence="18">E1425</strain>
    </source>
</reference>
<evidence type="ECO:0000256" key="14">
    <source>
        <dbReference type="SAM" id="Coils"/>
    </source>
</evidence>
<dbReference type="Pfam" id="PF00133">
    <property type="entry name" value="tRNA-synt_1"/>
    <property type="match status" value="1"/>
</dbReference>
<keyword evidence="6 13" id="KW-0547">Nucleotide-binding</keyword>
<dbReference type="PANTHER" id="PTHR42765:SF1">
    <property type="entry name" value="ISOLEUCINE--TRNA LIGASE, MITOCHONDRIAL"/>
    <property type="match status" value="1"/>
</dbReference>
<evidence type="ECO:0000313" key="19">
    <source>
        <dbReference type="Proteomes" id="UP000827284"/>
    </source>
</evidence>
<dbReference type="GO" id="GO:0006428">
    <property type="term" value="P:isoleucyl-tRNA aminoacylation"/>
    <property type="evidence" value="ECO:0007669"/>
    <property type="project" value="InterPro"/>
</dbReference>
<gene>
    <name evidence="18" type="ORF">EMPS_06420</name>
</gene>
<proteinExistence type="inferred from homology"/>
<evidence type="ECO:0000256" key="9">
    <source>
        <dbReference type="ARBA" id="ARBA00023146"/>
    </source>
</evidence>
<dbReference type="NCBIfam" id="TIGR00392">
    <property type="entry name" value="ileS"/>
    <property type="match status" value="1"/>
</dbReference>
<dbReference type="GO" id="GO:0005739">
    <property type="term" value="C:mitochondrion"/>
    <property type="evidence" value="ECO:0007669"/>
    <property type="project" value="UniProtKB-SubCell"/>
</dbReference>
<dbReference type="EMBL" id="BQFW01000008">
    <property type="protein sequence ID" value="GJJ74062.1"/>
    <property type="molecule type" value="Genomic_DNA"/>
</dbReference>
<comment type="caution">
    <text evidence="18">The sequence shown here is derived from an EMBL/GenBank/DDBJ whole genome shotgun (WGS) entry which is preliminary data.</text>
</comment>
<dbReference type="InterPro" id="IPR033708">
    <property type="entry name" value="Anticodon_Ile_BEm"/>
</dbReference>
<comment type="subcellular location">
    <subcellularLocation>
        <location evidence="2">Cytoplasm</location>
    </subcellularLocation>
    <subcellularLocation>
        <location evidence="1">Mitochondrion</location>
    </subcellularLocation>
</comment>
<comment type="similarity">
    <text evidence="3 13">Belongs to the class-I aminoacyl-tRNA synthetase family.</text>
</comment>
<dbReference type="PANTHER" id="PTHR42765">
    <property type="entry name" value="SOLEUCYL-TRNA SYNTHETASE"/>
    <property type="match status" value="1"/>
</dbReference>
<dbReference type="Gene3D" id="3.90.740.10">
    <property type="entry name" value="Valyl/Leucyl/Isoleucyl-tRNA synthetase, editing domain"/>
    <property type="match status" value="1"/>
</dbReference>
<comment type="catalytic activity">
    <reaction evidence="11">
        <text>tRNA(Ile) + L-isoleucine + ATP = L-isoleucyl-tRNA(Ile) + AMP + diphosphate</text>
        <dbReference type="Rhea" id="RHEA:11060"/>
        <dbReference type="Rhea" id="RHEA-COMP:9666"/>
        <dbReference type="Rhea" id="RHEA-COMP:9695"/>
        <dbReference type="ChEBI" id="CHEBI:30616"/>
        <dbReference type="ChEBI" id="CHEBI:33019"/>
        <dbReference type="ChEBI" id="CHEBI:58045"/>
        <dbReference type="ChEBI" id="CHEBI:78442"/>
        <dbReference type="ChEBI" id="CHEBI:78528"/>
        <dbReference type="ChEBI" id="CHEBI:456215"/>
        <dbReference type="EC" id="6.1.1.5"/>
    </reaction>
</comment>
<feature type="domain" description="Aminoacyl-tRNA synthetase class Ia" evidence="16">
    <location>
        <begin position="71"/>
        <end position="697"/>
    </location>
</feature>
<keyword evidence="9 13" id="KW-0030">Aminoacyl-tRNA synthetase</keyword>
<dbReference type="Proteomes" id="UP000827284">
    <property type="component" value="Unassembled WGS sequence"/>
</dbReference>
<dbReference type="InterPro" id="IPR050081">
    <property type="entry name" value="Ile-tRNA_ligase"/>
</dbReference>
<protein>
    <recommendedName>
        <fullName evidence="12">Isoleucine--tRNA ligase, mitochondrial</fullName>
        <ecNumber evidence="4">6.1.1.5</ecNumber>
    </recommendedName>
    <alternativeName>
        <fullName evidence="10">Isoleucyl-tRNA synthetase</fullName>
    </alternativeName>
</protein>
<dbReference type="GO" id="GO:0004822">
    <property type="term" value="F:isoleucine-tRNA ligase activity"/>
    <property type="evidence" value="ECO:0007669"/>
    <property type="project" value="UniProtKB-EC"/>
</dbReference>
<evidence type="ECO:0000256" key="15">
    <source>
        <dbReference type="SAM" id="MobiDB-lite"/>
    </source>
</evidence>
<dbReference type="InterPro" id="IPR009008">
    <property type="entry name" value="Val/Leu/Ile-tRNA-synth_edit"/>
</dbReference>
<feature type="region of interest" description="Disordered" evidence="15">
    <location>
        <begin position="1"/>
        <end position="34"/>
    </location>
</feature>
<evidence type="ECO:0000256" key="13">
    <source>
        <dbReference type="RuleBase" id="RU363035"/>
    </source>
</evidence>
<dbReference type="Pfam" id="PF08264">
    <property type="entry name" value="Anticodon_1"/>
    <property type="match status" value="1"/>
</dbReference>
<dbReference type="InterPro" id="IPR002300">
    <property type="entry name" value="aa-tRNA-synth_Ia"/>
</dbReference>
<dbReference type="CDD" id="cd07960">
    <property type="entry name" value="Anticodon_Ia_Ile_BEm"/>
    <property type="match status" value="1"/>
</dbReference>
<accession>A0A9P3LXF4</accession>
<keyword evidence="5 13" id="KW-0436">Ligase</keyword>
<feature type="compositionally biased region" description="Low complexity" evidence="15">
    <location>
        <begin position="1"/>
        <end position="24"/>
    </location>
</feature>
<dbReference type="GO" id="GO:0032543">
    <property type="term" value="P:mitochondrial translation"/>
    <property type="evidence" value="ECO:0007669"/>
    <property type="project" value="TreeGrafter"/>
</dbReference>
<dbReference type="InterPro" id="IPR002301">
    <property type="entry name" value="Ile-tRNA-ligase"/>
</dbReference>
<dbReference type="SUPFAM" id="SSF50677">
    <property type="entry name" value="ValRS/IleRS/LeuRS editing domain"/>
    <property type="match status" value="1"/>
</dbReference>
<dbReference type="SUPFAM" id="SSF52374">
    <property type="entry name" value="Nucleotidylyl transferase"/>
    <property type="match status" value="1"/>
</dbReference>
<reference evidence="18" key="2">
    <citation type="journal article" date="2022" name="Microbiol. Resour. Announc.">
        <title>Whole-Genome Sequence of Entomortierella parvispora E1425, a Mucoromycotan Fungus Associated with Burkholderiaceae-Related Endosymbiotic Bacteria.</title>
        <authorList>
            <person name="Herlambang A."/>
            <person name="Guo Y."/>
            <person name="Takashima Y."/>
            <person name="Narisawa K."/>
            <person name="Ohta H."/>
            <person name="Nishizawa T."/>
        </authorList>
    </citation>
    <scope>NUCLEOTIDE SEQUENCE</scope>
    <source>
        <strain evidence="18">E1425</strain>
    </source>
</reference>
<dbReference type="Gene3D" id="3.40.50.620">
    <property type="entry name" value="HUPs"/>
    <property type="match status" value="2"/>
</dbReference>
<evidence type="ECO:0000256" key="12">
    <source>
        <dbReference type="ARBA" id="ARBA00068280"/>
    </source>
</evidence>
<dbReference type="OrthoDB" id="10264412at2759"/>